<feature type="compositionally biased region" description="Polar residues" evidence="1">
    <location>
        <begin position="48"/>
        <end position="61"/>
    </location>
</feature>
<sequence length="103" mass="11495">MCLNPKSIGNYQTLSTEHIPAWNTNFVGALNVPWSSPPSRTRVGGCLSHQQGSLRAGQSDNNSLTSISKLQHTPIFLQNIQFTTISQPLVREHKCRTFTHYNS</sequence>
<gene>
    <name evidence="2" type="ORF">g.27960</name>
</gene>
<protein>
    <submittedName>
        <fullName evidence="2">Uncharacterized protein</fullName>
    </submittedName>
</protein>
<evidence type="ECO:0000313" key="2">
    <source>
        <dbReference type="EMBL" id="JAS24510.1"/>
    </source>
</evidence>
<accession>A0A1B6DFT7</accession>
<evidence type="ECO:0000256" key="1">
    <source>
        <dbReference type="SAM" id="MobiDB-lite"/>
    </source>
</evidence>
<proteinExistence type="predicted"/>
<reference evidence="2" key="1">
    <citation type="submission" date="2015-12" db="EMBL/GenBank/DDBJ databases">
        <title>De novo transcriptome assembly of four potential Pierce s Disease insect vectors from Arizona vineyards.</title>
        <authorList>
            <person name="Tassone E.E."/>
        </authorList>
    </citation>
    <scope>NUCLEOTIDE SEQUENCE</scope>
</reference>
<organism evidence="2">
    <name type="scientific">Clastoptera arizonana</name>
    <name type="common">Arizona spittle bug</name>
    <dbReference type="NCBI Taxonomy" id="38151"/>
    <lineage>
        <taxon>Eukaryota</taxon>
        <taxon>Metazoa</taxon>
        <taxon>Ecdysozoa</taxon>
        <taxon>Arthropoda</taxon>
        <taxon>Hexapoda</taxon>
        <taxon>Insecta</taxon>
        <taxon>Pterygota</taxon>
        <taxon>Neoptera</taxon>
        <taxon>Paraneoptera</taxon>
        <taxon>Hemiptera</taxon>
        <taxon>Auchenorrhyncha</taxon>
        <taxon>Cercopoidea</taxon>
        <taxon>Clastopteridae</taxon>
        <taxon>Clastoptera</taxon>
    </lineage>
</organism>
<name>A0A1B6DFT7_9HEMI</name>
<dbReference type="AlphaFoldDB" id="A0A1B6DFT7"/>
<dbReference type="EMBL" id="GEDC01012788">
    <property type="protein sequence ID" value="JAS24510.1"/>
    <property type="molecule type" value="Transcribed_RNA"/>
</dbReference>
<feature type="region of interest" description="Disordered" evidence="1">
    <location>
        <begin position="41"/>
        <end position="61"/>
    </location>
</feature>